<gene>
    <name evidence="8 12" type="primary">pal</name>
    <name evidence="12" type="ORF">KI809_07895</name>
</gene>
<dbReference type="PROSITE" id="PS51257">
    <property type="entry name" value="PROKAR_LIPOPROTEIN"/>
    <property type="match status" value="1"/>
</dbReference>
<evidence type="ECO:0000313" key="13">
    <source>
        <dbReference type="Proteomes" id="UP000811899"/>
    </source>
</evidence>
<dbReference type="CDD" id="cd07185">
    <property type="entry name" value="OmpA_C-like"/>
    <property type="match status" value="1"/>
</dbReference>
<feature type="chain" id="PRO_5043397467" description="Peptidoglycan-associated lipoprotein" evidence="10">
    <location>
        <begin position="24"/>
        <end position="195"/>
    </location>
</feature>
<dbReference type="PANTHER" id="PTHR30329:SF21">
    <property type="entry name" value="LIPOPROTEIN YIAD-RELATED"/>
    <property type="match status" value="1"/>
</dbReference>
<feature type="region of interest" description="Disordered" evidence="9">
    <location>
        <begin position="38"/>
        <end position="71"/>
    </location>
</feature>
<accession>A0AAW4L8R7</accession>
<keyword evidence="1" id="KW-0132">Cell division</keyword>
<dbReference type="EMBL" id="JAHCVJ010000002">
    <property type="protein sequence ID" value="MBT0664222.1"/>
    <property type="molecule type" value="Genomic_DNA"/>
</dbReference>
<sequence>MKTGGSWLSALLLCSLVAASGCAKQELVKKEDSMAPAASTVAKQSASSELGKNAALTKQESAGVPVKPTTPAADQEVTAKATAKAALEKVYFGFDSAVLSDQAREVLVSNAKYLKNNPAAKIRIEGNCDERGSAEYNLALGEKRAKSAQSYLVSMGVSPERLSTISYGKEKPFDSGHDESAWAKNRRDEFAVLSK</sequence>
<feature type="compositionally biased region" description="Polar residues" evidence="9">
    <location>
        <begin position="41"/>
        <end position="60"/>
    </location>
</feature>
<evidence type="ECO:0000256" key="7">
    <source>
        <dbReference type="ARBA" id="ARBA00023306"/>
    </source>
</evidence>
<dbReference type="InterPro" id="IPR039001">
    <property type="entry name" value="Pal"/>
</dbReference>
<protein>
    <recommendedName>
        <fullName evidence="8">Peptidoglycan-associated lipoprotein</fullName>
        <shortName evidence="8">PAL</shortName>
    </recommendedName>
</protein>
<reference evidence="12 13" key="1">
    <citation type="submission" date="2021-05" db="EMBL/GenBank/DDBJ databases">
        <title>The draft genome of Geobacter pelophilus DSM 12255.</title>
        <authorList>
            <person name="Xu Z."/>
            <person name="Masuda Y."/>
            <person name="Itoh H."/>
            <person name="Senoo K."/>
        </authorList>
    </citation>
    <scope>NUCLEOTIDE SEQUENCE [LARGE SCALE GENOMIC DNA]</scope>
    <source>
        <strain evidence="12 13">DSM 12255</strain>
    </source>
</reference>
<keyword evidence="6 8" id="KW-0449">Lipoprotein</keyword>
<evidence type="ECO:0000256" key="4">
    <source>
        <dbReference type="ARBA" id="ARBA00023139"/>
    </source>
</evidence>
<keyword evidence="5 8" id="KW-0998">Cell outer membrane</keyword>
<evidence type="ECO:0000256" key="2">
    <source>
        <dbReference type="ARBA" id="ARBA00022729"/>
    </source>
</evidence>
<keyword evidence="13" id="KW-1185">Reference proteome</keyword>
<dbReference type="Pfam" id="PF00691">
    <property type="entry name" value="OmpA"/>
    <property type="match status" value="1"/>
</dbReference>
<evidence type="ECO:0000256" key="6">
    <source>
        <dbReference type="ARBA" id="ARBA00023288"/>
    </source>
</evidence>
<dbReference type="NCBIfam" id="TIGR02802">
    <property type="entry name" value="Pal_lipo"/>
    <property type="match status" value="1"/>
</dbReference>
<evidence type="ECO:0000256" key="1">
    <source>
        <dbReference type="ARBA" id="ARBA00022618"/>
    </source>
</evidence>
<dbReference type="Proteomes" id="UP000811899">
    <property type="component" value="Unassembled WGS sequence"/>
</dbReference>
<dbReference type="GO" id="GO:0051301">
    <property type="term" value="P:cell division"/>
    <property type="evidence" value="ECO:0007669"/>
    <property type="project" value="UniProtKB-KW"/>
</dbReference>
<keyword evidence="7" id="KW-0131">Cell cycle</keyword>
<dbReference type="InterPro" id="IPR006665">
    <property type="entry name" value="OmpA-like"/>
</dbReference>
<keyword evidence="2 8" id="KW-0732">Signal</keyword>
<evidence type="ECO:0000313" key="12">
    <source>
        <dbReference type="EMBL" id="MBT0664222.1"/>
    </source>
</evidence>
<organism evidence="12 13">
    <name type="scientific">Geoanaerobacter pelophilus</name>
    <dbReference type="NCBI Taxonomy" id="60036"/>
    <lineage>
        <taxon>Bacteria</taxon>
        <taxon>Pseudomonadati</taxon>
        <taxon>Thermodesulfobacteriota</taxon>
        <taxon>Desulfuromonadia</taxon>
        <taxon>Geobacterales</taxon>
        <taxon>Geobacteraceae</taxon>
        <taxon>Geoanaerobacter</taxon>
    </lineage>
</organism>
<dbReference type="InterPro" id="IPR006664">
    <property type="entry name" value="OMP_bac"/>
</dbReference>
<evidence type="ECO:0000256" key="10">
    <source>
        <dbReference type="SAM" id="SignalP"/>
    </source>
</evidence>
<dbReference type="PRINTS" id="PR01021">
    <property type="entry name" value="OMPADOMAIN"/>
</dbReference>
<feature type="domain" description="OmpA-like" evidence="11">
    <location>
        <begin position="79"/>
        <end position="195"/>
    </location>
</feature>
<dbReference type="PANTHER" id="PTHR30329">
    <property type="entry name" value="STATOR ELEMENT OF FLAGELLAR MOTOR COMPLEX"/>
    <property type="match status" value="1"/>
</dbReference>
<comment type="caution">
    <text evidence="12">The sequence shown here is derived from an EMBL/GenBank/DDBJ whole genome shotgun (WGS) entry which is preliminary data.</text>
</comment>
<name>A0AAW4L8R7_9BACT</name>
<proteinExistence type="inferred from homology"/>
<dbReference type="RefSeq" id="WP_214170981.1">
    <property type="nucleotide sequence ID" value="NZ_JAHCVJ010000002.1"/>
</dbReference>
<dbReference type="InterPro" id="IPR050330">
    <property type="entry name" value="Bact_OuterMem_StrucFunc"/>
</dbReference>
<dbReference type="GO" id="GO:0009279">
    <property type="term" value="C:cell outer membrane"/>
    <property type="evidence" value="ECO:0007669"/>
    <property type="project" value="UniProtKB-SubCell"/>
</dbReference>
<feature type="signal peptide" evidence="10">
    <location>
        <begin position="1"/>
        <end position="23"/>
    </location>
</feature>
<keyword evidence="4 8" id="KW-0564">Palmitate</keyword>
<comment type="similarity">
    <text evidence="8">Belongs to the Pal lipoprotein family.</text>
</comment>
<dbReference type="Gene3D" id="3.30.1330.60">
    <property type="entry name" value="OmpA-like domain"/>
    <property type="match status" value="1"/>
</dbReference>
<evidence type="ECO:0000256" key="8">
    <source>
        <dbReference type="HAMAP-Rule" id="MF_02204"/>
    </source>
</evidence>
<evidence type="ECO:0000259" key="11">
    <source>
        <dbReference type="PROSITE" id="PS51123"/>
    </source>
</evidence>
<dbReference type="InterPro" id="IPR014169">
    <property type="entry name" value="Pal_lipo_C"/>
</dbReference>
<dbReference type="SUPFAM" id="SSF103088">
    <property type="entry name" value="OmpA-like"/>
    <property type="match status" value="1"/>
</dbReference>
<evidence type="ECO:0000256" key="3">
    <source>
        <dbReference type="ARBA" id="ARBA00023136"/>
    </source>
</evidence>
<evidence type="ECO:0000256" key="9">
    <source>
        <dbReference type="SAM" id="MobiDB-lite"/>
    </source>
</evidence>
<keyword evidence="3 8" id="KW-0472">Membrane</keyword>
<comment type="subcellular location">
    <subcellularLocation>
        <location evidence="8">Cell outer membrane</location>
        <topology evidence="8">Lipid-anchor</topology>
    </subcellularLocation>
</comment>
<dbReference type="HAMAP" id="MF_02204">
    <property type="entry name" value="Pal"/>
    <property type="match status" value="1"/>
</dbReference>
<dbReference type="PROSITE" id="PS51123">
    <property type="entry name" value="OMPA_2"/>
    <property type="match status" value="1"/>
</dbReference>
<dbReference type="InterPro" id="IPR036737">
    <property type="entry name" value="OmpA-like_sf"/>
</dbReference>
<evidence type="ECO:0000256" key="5">
    <source>
        <dbReference type="ARBA" id="ARBA00023237"/>
    </source>
</evidence>
<dbReference type="AlphaFoldDB" id="A0AAW4L8R7"/>